<keyword evidence="6" id="KW-0464">Manganese</keyword>
<dbReference type="Gene3D" id="3.30.160.270">
    <property type="match status" value="1"/>
</dbReference>
<dbReference type="AlphaFoldDB" id="A0A7X9FTA6"/>
<dbReference type="SMART" id="SM00917">
    <property type="entry name" value="LeuA_dimer"/>
    <property type="match status" value="1"/>
</dbReference>
<dbReference type="Pfam" id="PF00682">
    <property type="entry name" value="HMGL-like"/>
    <property type="match status" value="1"/>
</dbReference>
<organism evidence="9 10">
    <name type="scientific">SAR324 cluster bacterium</name>
    <dbReference type="NCBI Taxonomy" id="2024889"/>
    <lineage>
        <taxon>Bacteria</taxon>
        <taxon>Deltaproteobacteria</taxon>
        <taxon>SAR324 cluster</taxon>
    </lineage>
</organism>
<name>A0A7X9FTA6_9DELT</name>
<dbReference type="InterPro" id="IPR013785">
    <property type="entry name" value="Aldolase_TIM"/>
</dbReference>
<dbReference type="EMBL" id="JAAZON010000554">
    <property type="protein sequence ID" value="NMC63920.1"/>
    <property type="molecule type" value="Genomic_DNA"/>
</dbReference>
<evidence type="ECO:0000256" key="3">
    <source>
        <dbReference type="ARBA" id="ARBA00022430"/>
    </source>
</evidence>
<dbReference type="InterPro" id="IPR000891">
    <property type="entry name" value="PYR_CT"/>
</dbReference>
<comment type="similarity">
    <text evidence="1">Belongs to the alpha-IPM synthase/homocitrate synthase family. LeuA type 1 subfamily.</text>
</comment>
<dbReference type="InterPro" id="IPR050073">
    <property type="entry name" value="2-IPM_HCS-like"/>
</dbReference>
<dbReference type="Pfam" id="PF08502">
    <property type="entry name" value="LeuA_dimer"/>
    <property type="match status" value="1"/>
</dbReference>
<evidence type="ECO:0000256" key="1">
    <source>
        <dbReference type="ARBA" id="ARBA00009396"/>
    </source>
</evidence>
<dbReference type="Gene3D" id="1.10.238.260">
    <property type="match status" value="1"/>
</dbReference>
<keyword evidence="3" id="KW-0432">Leucine biosynthesis</keyword>
<dbReference type="Proteomes" id="UP000524246">
    <property type="component" value="Unassembled WGS sequence"/>
</dbReference>
<keyword evidence="4" id="KW-0028">Amino-acid biosynthesis</keyword>
<dbReference type="PROSITE" id="PS50991">
    <property type="entry name" value="PYR_CT"/>
    <property type="match status" value="1"/>
</dbReference>
<feature type="non-terminal residue" evidence="9">
    <location>
        <position position="1"/>
    </location>
</feature>
<evidence type="ECO:0000256" key="5">
    <source>
        <dbReference type="ARBA" id="ARBA00022679"/>
    </source>
</evidence>
<dbReference type="Gene3D" id="3.20.20.70">
    <property type="entry name" value="Aldolase class I"/>
    <property type="match status" value="1"/>
</dbReference>
<protein>
    <recommendedName>
        <fullName evidence="2">2-isopropylmalate synthase</fullName>
    </recommendedName>
</protein>
<sequence length="399" mass="45094">VKAGLEVEYSPEGYSRMADNFDFVTDVIRAAVEGGASVINCPDTIGGACWLQGEDYFVEKLKRHAAIIKKEFPEREITWSTHCHNDFGMAVQNSLNAVFFGPARQIEGCINGVGERAGNTSLEQCIMIIKHFAAYQDPDHPFFTRARIENLQKISDFVNRFMLPRQPHWPIAGENAAKHSSGGHTNAVLRNPLAYQPFDPRETGKEITFLFGPLSGGNHAKSIIEQYGYVCEDSEKAKIAQFLKDFYIERRKGITDEELLHGYFEYRKPINIQEYDYSKHKNVSELRLVGRFFDHEGEINQTAEGKDSALATLKLVVDKKFPGLNIHSYSSESIGSGISATSRSTIVLVNEERELFEGRGEDQDIEISAMKALLDAVNRAYVDKHFRSEKRNDSPHDYR</sequence>
<dbReference type="GO" id="GO:0009098">
    <property type="term" value="P:L-leucine biosynthetic process"/>
    <property type="evidence" value="ECO:0007669"/>
    <property type="project" value="UniProtKB-KW"/>
</dbReference>
<accession>A0A7X9FTA6</accession>
<dbReference type="Pfam" id="PF22617">
    <property type="entry name" value="HCS_D2"/>
    <property type="match status" value="1"/>
</dbReference>
<comment type="caution">
    <text evidence="9">The sequence shown here is derived from an EMBL/GenBank/DDBJ whole genome shotgun (WGS) entry which is preliminary data.</text>
</comment>
<evidence type="ECO:0000256" key="6">
    <source>
        <dbReference type="ARBA" id="ARBA00023211"/>
    </source>
</evidence>
<dbReference type="InterPro" id="IPR054691">
    <property type="entry name" value="LeuA/HCS_post-cat"/>
</dbReference>
<dbReference type="PANTHER" id="PTHR10277">
    <property type="entry name" value="HOMOCITRATE SYNTHASE-RELATED"/>
    <property type="match status" value="1"/>
</dbReference>
<reference evidence="9 10" key="1">
    <citation type="journal article" date="2020" name="Biotechnol. Biofuels">
        <title>New insights from the biogas microbiome by comprehensive genome-resolved metagenomics of nearly 1600 species originating from multiple anaerobic digesters.</title>
        <authorList>
            <person name="Campanaro S."/>
            <person name="Treu L."/>
            <person name="Rodriguez-R L.M."/>
            <person name="Kovalovszki A."/>
            <person name="Ziels R.M."/>
            <person name="Maus I."/>
            <person name="Zhu X."/>
            <person name="Kougias P.G."/>
            <person name="Basile A."/>
            <person name="Luo G."/>
            <person name="Schluter A."/>
            <person name="Konstantinidis K.T."/>
            <person name="Angelidaki I."/>
        </authorList>
    </citation>
    <scope>NUCLEOTIDE SEQUENCE [LARGE SCALE GENOMIC DNA]</scope>
    <source>
        <strain evidence="9">AS27yjCOA_65</strain>
    </source>
</reference>
<evidence type="ECO:0000256" key="2">
    <source>
        <dbReference type="ARBA" id="ARBA00018198"/>
    </source>
</evidence>
<feature type="domain" description="Pyruvate carboxyltransferase" evidence="8">
    <location>
        <begin position="1"/>
        <end position="152"/>
    </location>
</feature>
<evidence type="ECO:0000313" key="10">
    <source>
        <dbReference type="Proteomes" id="UP000524246"/>
    </source>
</evidence>
<dbReference type="PANTHER" id="PTHR10277:SF9">
    <property type="entry name" value="2-ISOPROPYLMALATE SYNTHASE 1, CHLOROPLASTIC-RELATED"/>
    <property type="match status" value="1"/>
</dbReference>
<evidence type="ECO:0000313" key="9">
    <source>
        <dbReference type="EMBL" id="NMC63920.1"/>
    </source>
</evidence>
<evidence type="ECO:0000259" key="8">
    <source>
        <dbReference type="PROSITE" id="PS50991"/>
    </source>
</evidence>
<dbReference type="SUPFAM" id="SSF110921">
    <property type="entry name" value="2-isopropylmalate synthase LeuA, allosteric (dimerisation) domain"/>
    <property type="match status" value="1"/>
</dbReference>
<dbReference type="InterPro" id="IPR036230">
    <property type="entry name" value="LeuA_allosteric_dom_sf"/>
</dbReference>
<dbReference type="InterPro" id="IPR013709">
    <property type="entry name" value="2-isopropylmalate_synth_dimer"/>
</dbReference>
<proteinExistence type="inferred from homology"/>
<dbReference type="GO" id="GO:0003852">
    <property type="term" value="F:2-isopropylmalate synthase activity"/>
    <property type="evidence" value="ECO:0007669"/>
    <property type="project" value="InterPro"/>
</dbReference>
<keyword evidence="7" id="KW-0100">Branched-chain amino acid biosynthesis</keyword>
<keyword evidence="5" id="KW-0808">Transferase</keyword>
<evidence type="ECO:0000256" key="4">
    <source>
        <dbReference type="ARBA" id="ARBA00022605"/>
    </source>
</evidence>
<evidence type="ECO:0000256" key="7">
    <source>
        <dbReference type="ARBA" id="ARBA00023304"/>
    </source>
</evidence>
<dbReference type="SUPFAM" id="SSF51569">
    <property type="entry name" value="Aldolase"/>
    <property type="match status" value="1"/>
</dbReference>
<gene>
    <name evidence="9" type="ORF">GYA55_12225</name>
</gene>